<accession>A0A2A4AG28</accession>
<proteinExistence type="predicted"/>
<dbReference type="InterPro" id="IPR011335">
    <property type="entry name" value="Restrct_endonuc-II-like"/>
</dbReference>
<name>A0A2A4AG28_9CORY</name>
<dbReference type="InterPro" id="IPR049468">
    <property type="entry name" value="Restrct_endonuc-II-like_dom"/>
</dbReference>
<reference evidence="2 3" key="1">
    <citation type="submission" date="2017-09" db="EMBL/GenBank/DDBJ databases">
        <title>Draft Genome Sequence of Corynebacterium accolens AH4003.</title>
        <authorList>
            <person name="Chen Y."/>
            <person name="Oosthuysen W.F."/>
            <person name="Kelley S."/>
            <person name="Horswill A."/>
        </authorList>
    </citation>
    <scope>NUCLEOTIDE SEQUENCE [LARGE SCALE GENOMIC DNA]</scope>
    <source>
        <strain evidence="2 3">AH4003</strain>
    </source>
</reference>
<protein>
    <recommendedName>
        <fullName evidence="1">Restriction endonuclease type II-like domain-containing protein</fullName>
    </recommendedName>
</protein>
<sequence length="297" mass="33538">MDNALLFDTIDAHLIDLRQLSNEDPRWLQLHHGKIVRAAWCFALPKQFWNRLKPWERDIARVYIHARTVHKAVLIGKPAALIHGIPTISRPTEYPAVLPSGSVPQKSKGHFFAYKAARLHGQTTTVYGIKLTSLERTAIDMARLHGFEEGLVAADYVRAQVGRRRMQDTLGALGRVKGVATARAVVAAAVVDSESPWESYARALLLRAGINVRPQYIVGKYRADLAIDGWLLIEIDGDVKYQDRPVEAIRAEHRRQKELLNMGYVVLRFSPEELRARPEEFVATVRRMLAMGPRRAA</sequence>
<dbReference type="Gene3D" id="3.40.960.10">
    <property type="entry name" value="VSR Endonuclease"/>
    <property type="match status" value="1"/>
</dbReference>
<organism evidence="2 3">
    <name type="scientific">Corynebacterium accolens</name>
    <dbReference type="NCBI Taxonomy" id="38284"/>
    <lineage>
        <taxon>Bacteria</taxon>
        <taxon>Bacillati</taxon>
        <taxon>Actinomycetota</taxon>
        <taxon>Actinomycetes</taxon>
        <taxon>Mycobacteriales</taxon>
        <taxon>Corynebacteriaceae</taxon>
        <taxon>Corynebacterium</taxon>
    </lineage>
</organism>
<feature type="domain" description="Restriction endonuclease type II-like" evidence="1">
    <location>
        <begin position="204"/>
        <end position="288"/>
    </location>
</feature>
<dbReference type="AlphaFoldDB" id="A0A2A4AG28"/>
<dbReference type="SUPFAM" id="SSF52980">
    <property type="entry name" value="Restriction endonuclease-like"/>
    <property type="match status" value="1"/>
</dbReference>
<comment type="caution">
    <text evidence="2">The sequence shown here is derived from an EMBL/GenBank/DDBJ whole genome shotgun (WGS) entry which is preliminary data.</text>
</comment>
<evidence type="ECO:0000259" key="1">
    <source>
        <dbReference type="Pfam" id="PF18741"/>
    </source>
</evidence>
<dbReference type="EMBL" id="NWBP01000023">
    <property type="protein sequence ID" value="PCC82725.1"/>
    <property type="molecule type" value="Genomic_DNA"/>
</dbReference>
<gene>
    <name evidence="2" type="ORF">COM45_07870</name>
</gene>
<dbReference type="Pfam" id="PF18741">
    <property type="entry name" value="MTES_1575"/>
    <property type="match status" value="1"/>
</dbReference>
<evidence type="ECO:0000313" key="2">
    <source>
        <dbReference type="EMBL" id="PCC82725.1"/>
    </source>
</evidence>
<evidence type="ECO:0000313" key="3">
    <source>
        <dbReference type="Proteomes" id="UP000218690"/>
    </source>
</evidence>
<dbReference type="Proteomes" id="UP000218690">
    <property type="component" value="Unassembled WGS sequence"/>
</dbReference>